<protein>
    <recommendedName>
        <fullName evidence="5">GDSL esterase/lipase EXL3</fullName>
    </recommendedName>
</protein>
<evidence type="ECO:0000256" key="2">
    <source>
        <dbReference type="SAM" id="SignalP"/>
    </source>
</evidence>
<gene>
    <name evidence="3" type="ORF">RHGRI_015907</name>
</gene>
<dbReference type="Gene3D" id="3.40.50.1110">
    <property type="entry name" value="SGNH hydrolase"/>
    <property type="match status" value="3"/>
</dbReference>
<dbReference type="Proteomes" id="UP000823749">
    <property type="component" value="Chromosome 6"/>
</dbReference>
<dbReference type="FunFam" id="3.40.50.1110:FF:000003">
    <property type="entry name" value="GDSL esterase/lipase APG"/>
    <property type="match status" value="3"/>
</dbReference>
<comment type="similarity">
    <text evidence="1">Belongs to the 'GDSL' lipolytic enzyme family.</text>
</comment>
<comment type="caution">
    <text evidence="3">The sequence shown here is derived from an EMBL/GenBank/DDBJ whole genome shotgun (WGS) entry which is preliminary data.</text>
</comment>
<dbReference type="Pfam" id="PF00657">
    <property type="entry name" value="Lipase_GDSL"/>
    <property type="match status" value="3"/>
</dbReference>
<dbReference type="InterPro" id="IPR008265">
    <property type="entry name" value="Lipase_GDSL_AS"/>
</dbReference>
<evidence type="ECO:0000313" key="3">
    <source>
        <dbReference type="EMBL" id="KAG5542970.1"/>
    </source>
</evidence>
<evidence type="ECO:0000313" key="4">
    <source>
        <dbReference type="Proteomes" id="UP000823749"/>
    </source>
</evidence>
<feature type="chain" id="PRO_5043394877" description="GDSL esterase/lipase EXL3" evidence="2">
    <location>
        <begin position="33"/>
        <end position="908"/>
    </location>
</feature>
<keyword evidence="4" id="KW-1185">Reference proteome</keyword>
<dbReference type="GO" id="GO:0016298">
    <property type="term" value="F:lipase activity"/>
    <property type="evidence" value="ECO:0007669"/>
    <property type="project" value="InterPro"/>
</dbReference>
<sequence length="908" mass="98872">MKLCFLSASSSRSIVLFSVSVLLIFSTSSTDAIVRLPENITIPAVLVFGDSIVDQGNNNGITATFAKSNFPPYGKDFMGGIPTGRFCNGKTPPDLLAEELGIKEFVPASLDPNLQAADLLTGVSFASGGVGFDPQTAQTAVCFSLDDQLKMFSDYIGKIKGIVGEDRANFLLTNSLYAVVAGSDDIANTYFTLGIRKLQYDINSYTDFMVQSACDFVKEVYALGAKRIAFFGIPPIGCLPSQRTLAGGVTRVCAENYNQAAKLFNTKIKAALSSLSNSLNDAQVRIVYIDIYNPLYDLIQNHEKYGFSIADRGCCGTGEIEFPLLLKLPASSSSSIVSLCVFLLLLRLYIVKAGISSSTDAVITLPENVTLPAVLVFGDSIVDQGNNNKLNASFAKSNFPPYGKDFMGGIPTGRFCNGKTPPDLIAEELGIKELVPAYLDPNLQAADLLTGASFSFDDQLKMFREYIGKIKGIVGEDRTNFILTNSLYLVVAGSDDLANTYFTLRIRKLKYDINSYTDFMVSSACDFVKRTLAGGGTRVCAEKYNQAAKLYNTKIKAALSSLSDSLNDAQVRIVYIDIYNPLYDLIQNHEKYEFPIADRGCCGSGKIEAVIKLPHNVTIPAVIMFGDSIVDTGNNNNLKTIFKVNYPPYGKDFMGGVPTGRFSNGKVPSDLLGGAGFDPLTSELASVISLSDQLDLFKEYLAKLKGVVGEARTSVILANSLYVVVAGANDITNTYFSNPLRKLHFDVPSYTDLMVTSASSFVQDLYGLGARRIGVFGIPPIGCVPSQRTLGGGPQRDCVEKYNEAARLFNTKLSLRLNSFNCNLPLARIVYIDAYDLPLDLLRNPDKYGFKIGNKGCCGTGEVEVAFLCSYTCANVSEYVFWDSFHLTEKAYKIMVHQIAEKYISSFF</sequence>
<dbReference type="InterPro" id="IPR036514">
    <property type="entry name" value="SGNH_hydro_sf"/>
</dbReference>
<reference evidence="3 4" key="1">
    <citation type="submission" date="2020-08" db="EMBL/GenBank/DDBJ databases">
        <title>Plant Genome Project.</title>
        <authorList>
            <person name="Zhang R.-G."/>
        </authorList>
    </citation>
    <scope>NUCLEOTIDE SEQUENCE [LARGE SCALE GENOMIC DNA]</scope>
    <source>
        <strain evidence="3">WSP0</strain>
        <tissue evidence="3">Leaf</tissue>
    </source>
</reference>
<dbReference type="CDD" id="cd01837">
    <property type="entry name" value="SGNH_plant_lipase_like"/>
    <property type="match status" value="3"/>
</dbReference>
<keyword evidence="2" id="KW-0732">Signal</keyword>
<proteinExistence type="inferred from homology"/>
<name>A0AAV6JSS3_9ERIC</name>
<dbReference type="InterPro" id="IPR001087">
    <property type="entry name" value="GDSL"/>
</dbReference>
<dbReference type="InterPro" id="IPR035669">
    <property type="entry name" value="SGNH_plant_lipase-like"/>
</dbReference>
<dbReference type="GO" id="GO:0006629">
    <property type="term" value="P:lipid metabolic process"/>
    <property type="evidence" value="ECO:0007669"/>
    <property type="project" value="InterPro"/>
</dbReference>
<feature type="signal peptide" evidence="2">
    <location>
        <begin position="1"/>
        <end position="32"/>
    </location>
</feature>
<dbReference type="GO" id="GO:0005576">
    <property type="term" value="C:extracellular region"/>
    <property type="evidence" value="ECO:0007669"/>
    <property type="project" value="TreeGrafter"/>
</dbReference>
<dbReference type="EMBL" id="JACTNZ010000006">
    <property type="protein sequence ID" value="KAG5542970.1"/>
    <property type="molecule type" value="Genomic_DNA"/>
</dbReference>
<evidence type="ECO:0008006" key="5">
    <source>
        <dbReference type="Google" id="ProtNLM"/>
    </source>
</evidence>
<accession>A0AAV6JSS3</accession>
<dbReference type="SUPFAM" id="SSF52266">
    <property type="entry name" value="SGNH hydrolase"/>
    <property type="match status" value="1"/>
</dbReference>
<dbReference type="InterPro" id="IPR050592">
    <property type="entry name" value="GDSL_lipolytic_enzyme"/>
</dbReference>
<dbReference type="AlphaFoldDB" id="A0AAV6JSS3"/>
<dbReference type="PANTHER" id="PTHR45642:SF95">
    <property type="entry name" value="GDSL-LIKE LIPASE_ACYLHYDROLASE FAMILY PROTEIN, EXPRESSED"/>
    <property type="match status" value="1"/>
</dbReference>
<evidence type="ECO:0000256" key="1">
    <source>
        <dbReference type="ARBA" id="ARBA00008668"/>
    </source>
</evidence>
<dbReference type="PROSITE" id="PS01098">
    <property type="entry name" value="LIPASE_GDSL_SER"/>
    <property type="match status" value="1"/>
</dbReference>
<dbReference type="PANTHER" id="PTHR45642">
    <property type="entry name" value="GDSL ESTERASE/LIPASE EXL3"/>
    <property type="match status" value="1"/>
</dbReference>
<organism evidence="3 4">
    <name type="scientific">Rhododendron griersonianum</name>
    <dbReference type="NCBI Taxonomy" id="479676"/>
    <lineage>
        <taxon>Eukaryota</taxon>
        <taxon>Viridiplantae</taxon>
        <taxon>Streptophyta</taxon>
        <taxon>Embryophyta</taxon>
        <taxon>Tracheophyta</taxon>
        <taxon>Spermatophyta</taxon>
        <taxon>Magnoliopsida</taxon>
        <taxon>eudicotyledons</taxon>
        <taxon>Gunneridae</taxon>
        <taxon>Pentapetalae</taxon>
        <taxon>asterids</taxon>
        <taxon>Ericales</taxon>
        <taxon>Ericaceae</taxon>
        <taxon>Ericoideae</taxon>
        <taxon>Rhodoreae</taxon>
        <taxon>Rhododendron</taxon>
    </lineage>
</organism>